<name>A0AA35WPT7_GEOBA</name>
<keyword evidence="3" id="KW-1185">Reference proteome</keyword>
<comment type="caution">
    <text evidence="2">The sequence shown here is derived from an EMBL/GenBank/DDBJ whole genome shotgun (WGS) entry which is preliminary data.</text>
</comment>
<protein>
    <submittedName>
        <fullName evidence="2">Uncharacterized protein</fullName>
    </submittedName>
</protein>
<dbReference type="EMBL" id="CASHTH010002329">
    <property type="protein sequence ID" value="CAI8028389.1"/>
    <property type="molecule type" value="Genomic_DNA"/>
</dbReference>
<reference evidence="2" key="1">
    <citation type="submission" date="2023-03" db="EMBL/GenBank/DDBJ databases">
        <authorList>
            <person name="Steffen K."/>
            <person name="Cardenas P."/>
        </authorList>
    </citation>
    <scope>NUCLEOTIDE SEQUENCE</scope>
</reference>
<evidence type="ECO:0000313" key="2">
    <source>
        <dbReference type="EMBL" id="CAI8028389.1"/>
    </source>
</evidence>
<feature type="compositionally biased region" description="Basic and acidic residues" evidence="1">
    <location>
        <begin position="13"/>
        <end position="33"/>
    </location>
</feature>
<proteinExistence type="predicted"/>
<feature type="region of interest" description="Disordered" evidence="1">
    <location>
        <begin position="13"/>
        <end position="58"/>
    </location>
</feature>
<dbReference type="AlphaFoldDB" id="A0AA35WPT7"/>
<dbReference type="Proteomes" id="UP001174909">
    <property type="component" value="Unassembled WGS sequence"/>
</dbReference>
<organism evidence="2 3">
    <name type="scientific">Geodia barretti</name>
    <name type="common">Barrett's horny sponge</name>
    <dbReference type="NCBI Taxonomy" id="519541"/>
    <lineage>
        <taxon>Eukaryota</taxon>
        <taxon>Metazoa</taxon>
        <taxon>Porifera</taxon>
        <taxon>Demospongiae</taxon>
        <taxon>Heteroscleromorpha</taxon>
        <taxon>Tetractinellida</taxon>
        <taxon>Astrophorina</taxon>
        <taxon>Geodiidae</taxon>
        <taxon>Geodia</taxon>
    </lineage>
</organism>
<sequence>MSSTRYLSFEYWTSRESDKRSESRQRGHMERRNRQSLASQRPLFREPPRRPSLLLHPSPLVLRLGK</sequence>
<evidence type="ECO:0000313" key="3">
    <source>
        <dbReference type="Proteomes" id="UP001174909"/>
    </source>
</evidence>
<gene>
    <name evidence="2" type="ORF">GBAR_LOCUS16199</name>
</gene>
<evidence type="ECO:0000256" key="1">
    <source>
        <dbReference type="SAM" id="MobiDB-lite"/>
    </source>
</evidence>
<accession>A0AA35WPT7</accession>